<feature type="region of interest" description="Disordered" evidence="1">
    <location>
        <begin position="1"/>
        <end position="20"/>
    </location>
</feature>
<organism evidence="2 3">
    <name type="scientific">Staurois parvus</name>
    <dbReference type="NCBI Taxonomy" id="386267"/>
    <lineage>
        <taxon>Eukaryota</taxon>
        <taxon>Metazoa</taxon>
        <taxon>Chordata</taxon>
        <taxon>Craniata</taxon>
        <taxon>Vertebrata</taxon>
        <taxon>Euteleostomi</taxon>
        <taxon>Amphibia</taxon>
        <taxon>Batrachia</taxon>
        <taxon>Anura</taxon>
        <taxon>Neobatrachia</taxon>
        <taxon>Ranoidea</taxon>
        <taxon>Ranidae</taxon>
        <taxon>Staurois</taxon>
    </lineage>
</organism>
<accession>A0ABN9AIP3</accession>
<dbReference type="Proteomes" id="UP001162483">
    <property type="component" value="Unassembled WGS sequence"/>
</dbReference>
<reference evidence="2" key="1">
    <citation type="submission" date="2023-05" db="EMBL/GenBank/DDBJ databases">
        <authorList>
            <person name="Stuckert A."/>
        </authorList>
    </citation>
    <scope>NUCLEOTIDE SEQUENCE</scope>
</reference>
<evidence type="ECO:0000313" key="3">
    <source>
        <dbReference type="Proteomes" id="UP001162483"/>
    </source>
</evidence>
<proteinExistence type="predicted"/>
<feature type="non-terminal residue" evidence="2">
    <location>
        <position position="64"/>
    </location>
</feature>
<keyword evidence="3" id="KW-1185">Reference proteome</keyword>
<comment type="caution">
    <text evidence="2">The sequence shown here is derived from an EMBL/GenBank/DDBJ whole genome shotgun (WGS) entry which is preliminary data.</text>
</comment>
<gene>
    <name evidence="2" type="ORF">SPARVUS_LOCUS817452</name>
</gene>
<protein>
    <submittedName>
        <fullName evidence="2">Uncharacterized protein</fullName>
    </submittedName>
</protein>
<name>A0ABN9AIP3_9NEOB</name>
<evidence type="ECO:0000313" key="2">
    <source>
        <dbReference type="EMBL" id="CAI9535282.1"/>
    </source>
</evidence>
<evidence type="ECO:0000256" key="1">
    <source>
        <dbReference type="SAM" id="MobiDB-lite"/>
    </source>
</evidence>
<sequence length="64" mass="7275">MAECGDGNSSDGEAVQGPMRHCGPWQQIMRRRGYRGTWQSVRWRQQQWEAVQGPMRHSGPGSSM</sequence>
<dbReference type="EMBL" id="CATNWA010000252">
    <property type="protein sequence ID" value="CAI9535282.1"/>
    <property type="molecule type" value="Genomic_DNA"/>
</dbReference>